<evidence type="ECO:0000256" key="5">
    <source>
        <dbReference type="ARBA" id="ARBA00022694"/>
    </source>
</evidence>
<reference evidence="14 15" key="1">
    <citation type="journal article" date="2013" name="Fungal Biol.">
        <title>Analysis of microsatellite markers in the genome of the plant pathogen Ceratocystis fimbriata.</title>
        <authorList>
            <person name="Simpson M.C."/>
            <person name="Wilken P.M."/>
            <person name="Coetzee M.P."/>
            <person name="Wingfield M.J."/>
            <person name="Wingfield B.D."/>
        </authorList>
    </citation>
    <scope>NUCLEOTIDE SEQUENCE [LARGE SCALE GENOMIC DNA]</scope>
    <source>
        <strain evidence="14 15">CBS 114723</strain>
    </source>
</reference>
<evidence type="ECO:0000256" key="2">
    <source>
        <dbReference type="ARBA" id="ARBA00022603"/>
    </source>
</evidence>
<keyword evidence="4 12" id="KW-0949">S-adenosyl-L-methionine</keyword>
<dbReference type="Gene3D" id="3.30.56.70">
    <property type="entry name" value="N2,N2-dimethylguanosine tRNA methyltransferase, C-terminal domain"/>
    <property type="match status" value="1"/>
</dbReference>
<accession>A0A2C5XJC3</accession>
<evidence type="ECO:0000256" key="11">
    <source>
        <dbReference type="ARBA" id="ARBA00083299"/>
    </source>
</evidence>
<evidence type="ECO:0000256" key="12">
    <source>
        <dbReference type="PROSITE-ProRule" id="PRU00958"/>
    </source>
</evidence>
<gene>
    <name evidence="14" type="primary">TRMT1</name>
    <name evidence="14" type="ORF">CFIMG_007184RA00001</name>
</gene>
<evidence type="ECO:0000256" key="7">
    <source>
        <dbReference type="ARBA" id="ARBA00039099"/>
    </source>
</evidence>
<reference evidence="14 15" key="2">
    <citation type="journal article" date="2013" name="IMA Fungus">
        <title>IMA Genome-F 1: Ceratocystis fimbriata: Draft nuclear genome sequence for the plant pathogen, Ceratocystis fimbriata.</title>
        <authorList>
            <person name="Wilken P.M."/>
            <person name="Steenkamp E.T."/>
            <person name="Wingfield M.J."/>
            <person name="de Beer Z.W."/>
            <person name="Wingfield B.D."/>
        </authorList>
    </citation>
    <scope>NUCLEOTIDE SEQUENCE [LARGE SCALE GENOMIC DNA]</scope>
    <source>
        <strain evidence="14 15">CBS 114723</strain>
    </source>
</reference>
<keyword evidence="3 12" id="KW-0808">Transferase</keyword>
<feature type="region of interest" description="Disordered" evidence="13">
    <location>
        <begin position="148"/>
        <end position="226"/>
    </location>
</feature>
<evidence type="ECO:0000256" key="3">
    <source>
        <dbReference type="ARBA" id="ARBA00022679"/>
    </source>
</evidence>
<dbReference type="AlphaFoldDB" id="A0A2C5XJC3"/>
<organism evidence="14 15">
    <name type="scientific">Ceratocystis fimbriata CBS 114723</name>
    <dbReference type="NCBI Taxonomy" id="1035309"/>
    <lineage>
        <taxon>Eukaryota</taxon>
        <taxon>Fungi</taxon>
        <taxon>Dikarya</taxon>
        <taxon>Ascomycota</taxon>
        <taxon>Pezizomycotina</taxon>
        <taxon>Sordariomycetes</taxon>
        <taxon>Hypocreomycetidae</taxon>
        <taxon>Microascales</taxon>
        <taxon>Ceratocystidaceae</taxon>
        <taxon>Ceratocystis</taxon>
    </lineage>
</organism>
<dbReference type="GO" id="GO:0160104">
    <property type="term" value="F:tRNA (guanine(26)-N2)-dimethyltransferase activity"/>
    <property type="evidence" value="ECO:0007669"/>
    <property type="project" value="UniProtKB-EC"/>
</dbReference>
<dbReference type="EC" id="2.1.1.216" evidence="7"/>
<dbReference type="Gene3D" id="3.40.50.150">
    <property type="entry name" value="Vaccinia Virus protein VP39"/>
    <property type="match status" value="1"/>
</dbReference>
<dbReference type="Proteomes" id="UP000222788">
    <property type="component" value="Unassembled WGS sequence"/>
</dbReference>
<keyword evidence="15" id="KW-1185">Reference proteome</keyword>
<evidence type="ECO:0000256" key="1">
    <source>
        <dbReference type="ARBA" id="ARBA00022555"/>
    </source>
</evidence>
<dbReference type="PROSITE" id="PS51626">
    <property type="entry name" value="SAM_MT_TRM1"/>
    <property type="match status" value="1"/>
</dbReference>
<dbReference type="PANTHER" id="PTHR10631:SF3">
    <property type="entry name" value="TRNA (GUANINE(26)-N(2))-DIMETHYLTRANSFERASE"/>
    <property type="match status" value="1"/>
</dbReference>
<keyword evidence="1 12" id="KW-0820">tRNA-binding</keyword>
<evidence type="ECO:0000256" key="13">
    <source>
        <dbReference type="SAM" id="MobiDB-lite"/>
    </source>
</evidence>
<dbReference type="GO" id="GO:0000049">
    <property type="term" value="F:tRNA binding"/>
    <property type="evidence" value="ECO:0007669"/>
    <property type="project" value="UniProtKB-UniRule"/>
</dbReference>
<evidence type="ECO:0000256" key="10">
    <source>
        <dbReference type="ARBA" id="ARBA00082896"/>
    </source>
</evidence>
<dbReference type="PANTHER" id="PTHR10631">
    <property type="entry name" value="N 2 ,N 2 -DIMETHYLGUANOSINE TRNA METHYLTRANSFERASE"/>
    <property type="match status" value="1"/>
</dbReference>
<feature type="compositionally biased region" description="Basic and acidic residues" evidence="13">
    <location>
        <begin position="169"/>
        <end position="182"/>
    </location>
</feature>
<keyword evidence="5 12" id="KW-0819">tRNA processing</keyword>
<evidence type="ECO:0000313" key="15">
    <source>
        <dbReference type="Proteomes" id="UP000222788"/>
    </source>
</evidence>
<dbReference type="CDD" id="cd02440">
    <property type="entry name" value="AdoMet_MTases"/>
    <property type="match status" value="1"/>
</dbReference>
<dbReference type="SUPFAM" id="SSF53335">
    <property type="entry name" value="S-adenosyl-L-methionine-dependent methyltransferases"/>
    <property type="match status" value="1"/>
</dbReference>
<dbReference type="NCBIfam" id="TIGR00308">
    <property type="entry name" value="TRM1"/>
    <property type="match status" value="1"/>
</dbReference>
<comment type="catalytic activity">
    <reaction evidence="8">
        <text>guanosine(26) in tRNA + 2 S-adenosyl-L-methionine = N(2)-dimethylguanosine(26) in tRNA + 2 S-adenosyl-L-homocysteine + 2 H(+)</text>
        <dbReference type="Rhea" id="RHEA:43140"/>
        <dbReference type="Rhea" id="RHEA-COMP:10359"/>
        <dbReference type="Rhea" id="RHEA-COMP:10360"/>
        <dbReference type="ChEBI" id="CHEBI:15378"/>
        <dbReference type="ChEBI" id="CHEBI:57856"/>
        <dbReference type="ChEBI" id="CHEBI:59789"/>
        <dbReference type="ChEBI" id="CHEBI:74269"/>
        <dbReference type="ChEBI" id="CHEBI:74513"/>
        <dbReference type="EC" id="2.1.1.216"/>
    </reaction>
</comment>
<feature type="region of interest" description="Disordered" evidence="13">
    <location>
        <begin position="48"/>
        <end position="90"/>
    </location>
</feature>
<evidence type="ECO:0000256" key="4">
    <source>
        <dbReference type="ARBA" id="ARBA00022691"/>
    </source>
</evidence>
<comment type="caution">
    <text evidence="14">The sequence shown here is derived from an EMBL/GenBank/DDBJ whole genome shotgun (WGS) entry which is preliminary data.</text>
</comment>
<evidence type="ECO:0000256" key="9">
    <source>
        <dbReference type="ARBA" id="ARBA00077143"/>
    </source>
</evidence>
<dbReference type="OrthoDB" id="6349953at2759"/>
<keyword evidence="2 12" id="KW-0489">Methyltransferase</keyword>
<protein>
    <recommendedName>
        <fullName evidence="7">tRNA (guanine(26)-N(2))-dimethyltransferase</fullName>
        <ecNumber evidence="7">2.1.1.216</ecNumber>
    </recommendedName>
    <alternativeName>
        <fullName evidence="10">tRNA 2,2-dimethylguanosine-26 methyltransferase</fullName>
    </alternativeName>
    <alternativeName>
        <fullName evidence="9">tRNA(guanine-26,N(2)-N(2)) methyltransferase</fullName>
    </alternativeName>
    <alternativeName>
        <fullName evidence="11">tRNA(m(2,2)G26)dimethyltransferase</fullName>
    </alternativeName>
</protein>
<dbReference type="STRING" id="1035309.A0A2C5XJC3"/>
<proteinExistence type="inferred from homology"/>
<dbReference type="InterPro" id="IPR042296">
    <property type="entry name" value="tRNA_met_Trm1_C"/>
</dbReference>
<sequence length="721" mass="79803">MVLLRSARSLFLSCKLPRASATSFSSVFCSFTQHHNYCHSKAHSSSDIESYTSGQVPHSSPSPTHPPPQRIPHLSPASAMNSTTPDAPTYTYDGKVYTTIREGLADILVPVGAKIGDGGNKSNISVFYNPIQQFNRDLTVLAIRAYHEDTEERKESSAKPTKNKRKRKDTGAEVDSEKRPKVEGNAGQESKKVESTSTETNAELSAQAVATQEVSNTTETHETETTTAAIHIQSSEHEPRPRPTMSKFTILDALSASGLRALRYSHELPFVTSVTANDLSSSAIDYIKLNAEHNKLSDKIQVSRDDAIAHMYRRIADDLSKRDKHGSPSNNNRYNVIDLDPYGTASPFIDAAVQGVKDGGLLCVTCTDSAIWAGHSYCEKAFASYGGIPIKGFHTHEVGLRLILHTVATSAARYGLAIEPLLSLSIDYYTRIFIRVTKSQAAVKFNASKTMIVYNCDQGCGAWETQHIMRTRVMAAKSGKSHYYKHVMAQGPTSDILCRHCGTKMHLAGPMYGGMIQSPEFIQRVLNILPTLDGKVYGTAARIEGMLTTALSENLPEPDPEEALPQADKEAARIDAHPFYFIPSRLAGIFCCETPNEDLIRGALKHLGFRVTRSHCKPNSIKTDAPWTTIIWIFKEYIRQVAPVKMENIKQNSPAWKLLNGGGELQQDDAVNDEEAALRKTLVFNEVLQKLGRDKEISSKKLVRYQVNPREHWGPMTRARK</sequence>
<comment type="similarity">
    <text evidence="12">Belongs to the class I-like SAM-binding methyltransferase superfamily. Trm1 family.</text>
</comment>
<dbReference type="EMBL" id="APWK03000001">
    <property type="protein sequence ID" value="PHH56265.1"/>
    <property type="molecule type" value="Genomic_DNA"/>
</dbReference>
<dbReference type="Pfam" id="PF02005">
    <property type="entry name" value="TRM"/>
    <property type="match status" value="1"/>
</dbReference>
<name>A0A2C5XJC3_9PEZI</name>
<feature type="compositionally biased region" description="Polar residues" evidence="13">
    <location>
        <begin position="195"/>
        <end position="216"/>
    </location>
</feature>
<dbReference type="GO" id="GO:0005634">
    <property type="term" value="C:nucleus"/>
    <property type="evidence" value="ECO:0007669"/>
    <property type="project" value="TreeGrafter"/>
</dbReference>
<keyword evidence="6 12" id="KW-0694">RNA-binding</keyword>
<dbReference type="InterPro" id="IPR029063">
    <property type="entry name" value="SAM-dependent_MTases_sf"/>
</dbReference>
<evidence type="ECO:0000256" key="8">
    <source>
        <dbReference type="ARBA" id="ARBA00051897"/>
    </source>
</evidence>
<dbReference type="InterPro" id="IPR002905">
    <property type="entry name" value="Trm1"/>
</dbReference>
<evidence type="ECO:0000313" key="14">
    <source>
        <dbReference type="EMBL" id="PHH56265.1"/>
    </source>
</evidence>
<feature type="compositionally biased region" description="Basic and acidic residues" evidence="13">
    <location>
        <begin position="148"/>
        <end position="157"/>
    </location>
</feature>
<dbReference type="GO" id="GO:0002940">
    <property type="term" value="P:tRNA N2-guanine methylation"/>
    <property type="evidence" value="ECO:0007669"/>
    <property type="project" value="TreeGrafter"/>
</dbReference>
<evidence type="ECO:0000256" key="6">
    <source>
        <dbReference type="ARBA" id="ARBA00022884"/>
    </source>
</evidence>
<dbReference type="FunFam" id="3.30.56.70:FF:000001">
    <property type="entry name" value="tRNA (guanine(26)-N(2))-dimethyltransferase"/>
    <property type="match status" value="1"/>
</dbReference>